<dbReference type="EMBL" id="BTSX01000004">
    <property type="protein sequence ID" value="GMS97329.1"/>
    <property type="molecule type" value="Genomic_DNA"/>
</dbReference>
<feature type="non-terminal residue" evidence="2">
    <location>
        <position position="1"/>
    </location>
</feature>
<dbReference type="AlphaFoldDB" id="A0AAV5TTL5"/>
<name>A0AAV5TTL5_9BILA</name>
<evidence type="ECO:0008006" key="4">
    <source>
        <dbReference type="Google" id="ProtNLM"/>
    </source>
</evidence>
<evidence type="ECO:0000256" key="1">
    <source>
        <dbReference type="SAM" id="Phobius"/>
    </source>
</evidence>
<comment type="caution">
    <text evidence="2">The sequence shown here is derived from an EMBL/GenBank/DDBJ whole genome shotgun (WGS) entry which is preliminary data.</text>
</comment>
<evidence type="ECO:0000313" key="2">
    <source>
        <dbReference type="EMBL" id="GMS97329.1"/>
    </source>
</evidence>
<keyword evidence="1" id="KW-1133">Transmembrane helix</keyword>
<dbReference type="Proteomes" id="UP001432027">
    <property type="component" value="Unassembled WGS sequence"/>
</dbReference>
<reference evidence="2" key="1">
    <citation type="submission" date="2023-10" db="EMBL/GenBank/DDBJ databases">
        <title>Genome assembly of Pristionchus species.</title>
        <authorList>
            <person name="Yoshida K."/>
            <person name="Sommer R.J."/>
        </authorList>
    </citation>
    <scope>NUCLEOTIDE SEQUENCE</scope>
    <source>
        <strain evidence="2">RS0144</strain>
    </source>
</reference>
<organism evidence="2 3">
    <name type="scientific">Pristionchus entomophagus</name>
    <dbReference type="NCBI Taxonomy" id="358040"/>
    <lineage>
        <taxon>Eukaryota</taxon>
        <taxon>Metazoa</taxon>
        <taxon>Ecdysozoa</taxon>
        <taxon>Nematoda</taxon>
        <taxon>Chromadorea</taxon>
        <taxon>Rhabditida</taxon>
        <taxon>Rhabditina</taxon>
        <taxon>Diplogasteromorpha</taxon>
        <taxon>Diplogasteroidea</taxon>
        <taxon>Neodiplogasteridae</taxon>
        <taxon>Pristionchus</taxon>
    </lineage>
</organism>
<protein>
    <recommendedName>
        <fullName evidence="4">G protein-coupled receptor</fullName>
    </recommendedName>
</protein>
<keyword evidence="3" id="KW-1185">Reference proteome</keyword>
<proteinExistence type="predicted"/>
<gene>
    <name evidence="2" type="ORF">PENTCL1PPCAC_19504</name>
</gene>
<sequence length="110" mass="12848">EMNEAVRPFIYRTDLIDRELFLFNFIQIEYLTSARTFYFTVVVIEAVFCIFSICVSFLLIVRSMQHPPMHINPCIITIYDVSVMIVSNAARFGQILYESRVIERSNGLLN</sequence>
<evidence type="ECO:0000313" key="3">
    <source>
        <dbReference type="Proteomes" id="UP001432027"/>
    </source>
</evidence>
<accession>A0AAV5TTL5</accession>
<keyword evidence="1" id="KW-0812">Transmembrane</keyword>
<keyword evidence="1" id="KW-0472">Membrane</keyword>
<feature type="transmembrane region" description="Helical" evidence="1">
    <location>
        <begin position="37"/>
        <end position="61"/>
    </location>
</feature>